<dbReference type="InterPro" id="IPR003787">
    <property type="entry name" value="Sulphur_relay_DsrE/F-like"/>
</dbReference>
<dbReference type="SUPFAM" id="SSF75169">
    <property type="entry name" value="DsrEFH-like"/>
    <property type="match status" value="1"/>
</dbReference>
<dbReference type="Pfam" id="PF02635">
    <property type="entry name" value="DsrE"/>
    <property type="match status" value="1"/>
</dbReference>
<name>A0A1X7CC78_9BACT</name>
<dbReference type="RefSeq" id="WP_085098134.1">
    <property type="nucleotide sequence ID" value="NZ_FWZU01000001.1"/>
</dbReference>
<dbReference type="EMBL" id="FWZU01000001">
    <property type="protein sequence ID" value="SME93627.1"/>
    <property type="molecule type" value="Genomic_DNA"/>
</dbReference>
<gene>
    <name evidence="1" type="ORF">SAMN06295933_0635</name>
</gene>
<dbReference type="PANTHER" id="PTHR37691:SF1">
    <property type="entry name" value="BLR3518 PROTEIN"/>
    <property type="match status" value="1"/>
</dbReference>
<reference evidence="2" key="1">
    <citation type="submission" date="2017-04" db="EMBL/GenBank/DDBJ databases">
        <authorList>
            <person name="Varghese N."/>
            <person name="Submissions S."/>
        </authorList>
    </citation>
    <scope>NUCLEOTIDE SEQUENCE [LARGE SCALE GENOMIC DNA]</scope>
    <source>
        <strain evidence="2">K3S</strain>
    </source>
</reference>
<dbReference type="InterPro" id="IPR027396">
    <property type="entry name" value="DsrEFH-like"/>
</dbReference>
<organism evidence="1 2">
    <name type="scientific">Desulfovibrio gilichinskyi</name>
    <dbReference type="NCBI Taxonomy" id="1519643"/>
    <lineage>
        <taxon>Bacteria</taxon>
        <taxon>Pseudomonadati</taxon>
        <taxon>Thermodesulfobacteriota</taxon>
        <taxon>Desulfovibrionia</taxon>
        <taxon>Desulfovibrionales</taxon>
        <taxon>Desulfovibrionaceae</taxon>
        <taxon>Desulfovibrio</taxon>
    </lineage>
</organism>
<keyword evidence="2" id="KW-1185">Reference proteome</keyword>
<dbReference type="PANTHER" id="PTHR37691">
    <property type="entry name" value="BLR3518 PROTEIN"/>
    <property type="match status" value="1"/>
</dbReference>
<dbReference type="Proteomes" id="UP000192906">
    <property type="component" value="Unassembled WGS sequence"/>
</dbReference>
<protein>
    <submittedName>
        <fullName evidence="1">Uncharacterized protein</fullName>
    </submittedName>
</protein>
<evidence type="ECO:0000313" key="1">
    <source>
        <dbReference type="EMBL" id="SME93627.1"/>
    </source>
</evidence>
<accession>A0A1X7CC78</accession>
<dbReference type="AlphaFoldDB" id="A0A1X7CC78"/>
<dbReference type="Gene3D" id="3.40.1260.10">
    <property type="entry name" value="DsrEFH-like"/>
    <property type="match status" value="1"/>
</dbReference>
<sequence>MNYKVVFHIDWDDGQVLNMALGNMENLLKDPSVDSSEILLVANGDSVRLFRTEFCGNFLPRMRELHSNGVKFCICNNSLKKLKYKPENMVDVCEIVPAGVVELCKRQAEGFAYIKP</sequence>
<dbReference type="STRING" id="1519643.SAMN06295933_0635"/>
<dbReference type="OrthoDB" id="5432020at2"/>
<evidence type="ECO:0000313" key="2">
    <source>
        <dbReference type="Proteomes" id="UP000192906"/>
    </source>
</evidence>
<proteinExistence type="predicted"/>